<dbReference type="RefSeq" id="WP_132586232.1">
    <property type="nucleotide sequence ID" value="NZ_SMAJ01000027.1"/>
</dbReference>
<dbReference type="GO" id="GO:0005576">
    <property type="term" value="C:extracellular region"/>
    <property type="evidence" value="ECO:0007669"/>
    <property type="project" value="UniProtKB-SubCell"/>
</dbReference>
<evidence type="ECO:0000256" key="3">
    <source>
        <dbReference type="ARBA" id="ARBA00005709"/>
    </source>
</evidence>
<comment type="caution">
    <text evidence="6">The sequence shown here is derived from an EMBL/GenBank/DDBJ whole genome shotgun (WGS) entry which is preliminary data.</text>
</comment>
<dbReference type="InterPro" id="IPR001492">
    <property type="entry name" value="Flagellin"/>
</dbReference>
<evidence type="ECO:0000313" key="7">
    <source>
        <dbReference type="Proteomes" id="UP000295525"/>
    </source>
</evidence>
<dbReference type="GO" id="GO:0009424">
    <property type="term" value="C:bacterial-type flagellum hook"/>
    <property type="evidence" value="ECO:0007669"/>
    <property type="project" value="InterPro"/>
</dbReference>
<dbReference type="PANTHER" id="PTHR42792:SF1">
    <property type="entry name" value="FLAGELLAR HOOK-ASSOCIATED PROTEIN 3"/>
    <property type="match status" value="1"/>
</dbReference>
<dbReference type="GO" id="GO:0005198">
    <property type="term" value="F:structural molecule activity"/>
    <property type="evidence" value="ECO:0007669"/>
    <property type="project" value="InterPro"/>
</dbReference>
<feature type="domain" description="Flagellin N-terminal" evidence="5">
    <location>
        <begin position="3"/>
        <end position="139"/>
    </location>
</feature>
<keyword evidence="4" id="KW-0975">Bacterial flagellum</keyword>
<dbReference type="OrthoDB" id="9768249at2"/>
<name>A0A4R3LLP6_9BURK</name>
<evidence type="ECO:0000256" key="2">
    <source>
        <dbReference type="ARBA" id="ARBA00004613"/>
    </source>
</evidence>
<protein>
    <submittedName>
        <fullName evidence="6">Flagellar hook-associated protein 3 FlgL</fullName>
    </submittedName>
</protein>
<evidence type="ECO:0000313" key="6">
    <source>
        <dbReference type="EMBL" id="TCT00891.1"/>
    </source>
</evidence>
<dbReference type="Proteomes" id="UP000295525">
    <property type="component" value="Unassembled WGS sequence"/>
</dbReference>
<dbReference type="GO" id="GO:0071973">
    <property type="term" value="P:bacterial-type flagellum-dependent cell motility"/>
    <property type="evidence" value="ECO:0007669"/>
    <property type="project" value="InterPro"/>
</dbReference>
<dbReference type="AlphaFoldDB" id="A0A4R3LLP6"/>
<reference evidence="6 7" key="1">
    <citation type="submission" date="2019-03" db="EMBL/GenBank/DDBJ databases">
        <title>Genomic Encyclopedia of Type Strains, Phase IV (KMG-IV): sequencing the most valuable type-strain genomes for metagenomic binning, comparative biology and taxonomic classification.</title>
        <authorList>
            <person name="Goeker M."/>
        </authorList>
    </citation>
    <scope>NUCLEOTIDE SEQUENCE [LARGE SCALE GENOMIC DNA]</scope>
    <source>
        <strain evidence="6 7">DSM 24591</strain>
    </source>
</reference>
<evidence type="ECO:0000256" key="4">
    <source>
        <dbReference type="ARBA" id="ARBA00023143"/>
    </source>
</evidence>
<dbReference type="NCBIfam" id="TIGR02550">
    <property type="entry name" value="flagell_flgL"/>
    <property type="match status" value="1"/>
</dbReference>
<organism evidence="6 7">
    <name type="scientific">Paralcaligenes ureilyticus</name>
    <dbReference type="NCBI Taxonomy" id="627131"/>
    <lineage>
        <taxon>Bacteria</taxon>
        <taxon>Pseudomonadati</taxon>
        <taxon>Pseudomonadota</taxon>
        <taxon>Betaproteobacteria</taxon>
        <taxon>Burkholderiales</taxon>
        <taxon>Alcaligenaceae</taxon>
        <taxon>Paralcaligenes</taxon>
    </lineage>
</organism>
<dbReference type="PANTHER" id="PTHR42792">
    <property type="entry name" value="FLAGELLIN"/>
    <property type="match status" value="1"/>
</dbReference>
<dbReference type="EMBL" id="SMAJ01000027">
    <property type="protein sequence ID" value="TCT00891.1"/>
    <property type="molecule type" value="Genomic_DNA"/>
</dbReference>
<gene>
    <name evidence="6" type="ORF">EDC26_1274</name>
</gene>
<keyword evidence="6" id="KW-0282">Flagellum</keyword>
<comment type="subcellular location">
    <subcellularLocation>
        <location evidence="1">Bacterial flagellum</location>
    </subcellularLocation>
    <subcellularLocation>
        <location evidence="2">Secreted</location>
    </subcellularLocation>
</comment>
<sequence>MRISSNQLFQTGLNAINNQQAGLMHVYQQISSGQRMVTPADDPLAASQAINISQSQSINKQFAANRQVATNSLGTEDNVLASVTTQMQSIKASLVQAGNGALSDVDRNTLAETLSNAKSSLLALANSTDDNGQYIFSGWQGTQAPFVADAAGTVSATAVSGQRLVQVDPTSQMSTSDLGTDIFSRATPGTQGYLTAALPTNTGTGQIGTPTVTDPAGSSVGKNFSISFSGSPLQYTIAMTDSLGAPAGSVGPVAYQAGSTVLDMTGGVQVQFSGQPNAGDTFTVNTTASTNLNVFGTLDSVIAALKSPAGGNAAASAKLTNAVSTAMQKISVNYDNILTVRASVGTRLNQIDALNANGTSRDLGYTAQLTQLESVDYYSASSELQLRQSALDAASLAFKKIQGNSLFNSGTS</sequence>
<accession>A0A4R3LLP6</accession>
<keyword evidence="6" id="KW-0966">Cell projection</keyword>
<proteinExistence type="inferred from homology"/>
<dbReference type="SUPFAM" id="SSF64518">
    <property type="entry name" value="Phase 1 flagellin"/>
    <property type="match status" value="1"/>
</dbReference>
<dbReference type="InterPro" id="IPR013384">
    <property type="entry name" value="Flagell_FlgL"/>
</dbReference>
<comment type="similarity">
    <text evidence="3">Belongs to the bacterial flagellin family.</text>
</comment>
<dbReference type="Pfam" id="PF00669">
    <property type="entry name" value="Flagellin_N"/>
    <property type="match status" value="1"/>
</dbReference>
<dbReference type="InterPro" id="IPR001029">
    <property type="entry name" value="Flagellin_N"/>
</dbReference>
<keyword evidence="7" id="KW-1185">Reference proteome</keyword>
<evidence type="ECO:0000256" key="1">
    <source>
        <dbReference type="ARBA" id="ARBA00004365"/>
    </source>
</evidence>
<evidence type="ECO:0000259" key="5">
    <source>
        <dbReference type="Pfam" id="PF00669"/>
    </source>
</evidence>
<dbReference type="Gene3D" id="1.20.1330.10">
    <property type="entry name" value="f41 fragment of flagellin, N-terminal domain"/>
    <property type="match status" value="2"/>
</dbReference>
<keyword evidence="6" id="KW-0969">Cilium</keyword>